<gene>
    <name evidence="1" type="ORF">ASTO00021_LOCUS6882</name>
</gene>
<sequence length="116" mass="12628">MLFGLLARSSLAQVSTKFLRNISTSRASRFAETAVAKTDSAPKVAEPVKKQGATVSQRFGAFVLGTALSLGLGFYQLQNDIEKATANIDESLRALRRDTVEAQKSIRQRIADLEGR</sequence>
<evidence type="ECO:0000313" key="1">
    <source>
        <dbReference type="EMBL" id="CAE0436623.1"/>
    </source>
</evidence>
<accession>A0A7S3PGV6</accession>
<name>A0A7S3PGV6_9STRA</name>
<proteinExistence type="predicted"/>
<protein>
    <submittedName>
        <fullName evidence="1">Uncharacterized protein</fullName>
    </submittedName>
</protein>
<dbReference type="AlphaFoldDB" id="A0A7S3PGV6"/>
<dbReference type="EMBL" id="HBIN01009257">
    <property type="protein sequence ID" value="CAE0436623.1"/>
    <property type="molecule type" value="Transcribed_RNA"/>
</dbReference>
<reference evidence="1" key="1">
    <citation type="submission" date="2021-01" db="EMBL/GenBank/DDBJ databases">
        <authorList>
            <person name="Corre E."/>
            <person name="Pelletier E."/>
            <person name="Niang G."/>
            <person name="Scheremetjew M."/>
            <person name="Finn R."/>
            <person name="Kale V."/>
            <person name="Holt S."/>
            <person name="Cochrane G."/>
            <person name="Meng A."/>
            <person name="Brown T."/>
            <person name="Cohen L."/>
        </authorList>
    </citation>
    <scope>NUCLEOTIDE SEQUENCE</scope>
    <source>
        <strain evidence="1">GSBS06</strain>
    </source>
</reference>
<organism evidence="1">
    <name type="scientific">Aplanochytrium stocchinoi</name>
    <dbReference type="NCBI Taxonomy" id="215587"/>
    <lineage>
        <taxon>Eukaryota</taxon>
        <taxon>Sar</taxon>
        <taxon>Stramenopiles</taxon>
        <taxon>Bigyra</taxon>
        <taxon>Labyrinthulomycetes</taxon>
        <taxon>Thraustochytrida</taxon>
        <taxon>Thraustochytriidae</taxon>
        <taxon>Aplanochytrium</taxon>
    </lineage>
</organism>